<dbReference type="RefSeq" id="WP_083971376.1">
    <property type="nucleotide sequence ID" value="NZ_BBRC01000003.1"/>
</dbReference>
<feature type="transmembrane region" description="Helical" evidence="9">
    <location>
        <begin position="151"/>
        <end position="178"/>
    </location>
</feature>
<evidence type="ECO:0000256" key="4">
    <source>
        <dbReference type="ARBA" id="ARBA00022475"/>
    </source>
</evidence>
<dbReference type="GO" id="GO:0015104">
    <property type="term" value="F:antimonite transmembrane transporter activity"/>
    <property type="evidence" value="ECO:0007669"/>
    <property type="project" value="TreeGrafter"/>
</dbReference>
<evidence type="ECO:0000256" key="2">
    <source>
        <dbReference type="ARBA" id="ARBA00010110"/>
    </source>
</evidence>
<comment type="caution">
    <text evidence="10">The sequence shown here is derived from an EMBL/GenBank/DDBJ whole genome shotgun (WGS) entry which is preliminary data.</text>
</comment>
<reference evidence="10 11" key="1">
    <citation type="submission" date="2020-07" db="EMBL/GenBank/DDBJ databases">
        <title>Sequencing the genomes of 1000 actinobacteria strains.</title>
        <authorList>
            <person name="Klenk H.-P."/>
        </authorList>
    </citation>
    <scope>NUCLEOTIDE SEQUENCE [LARGE SCALE GENOMIC DNA]</scope>
    <source>
        <strain evidence="10 11">DSM 19970</strain>
    </source>
</reference>
<dbReference type="Gene3D" id="1.20.1530.20">
    <property type="match status" value="1"/>
</dbReference>
<dbReference type="PANTHER" id="PTHR43057:SF1">
    <property type="entry name" value="ARSENICAL-RESISTANCE PROTEIN 3"/>
    <property type="match status" value="1"/>
</dbReference>
<protein>
    <submittedName>
        <fullName evidence="10">ACR3 family arsenite efflux pump ArsB</fullName>
    </submittedName>
</protein>
<evidence type="ECO:0000256" key="1">
    <source>
        <dbReference type="ARBA" id="ARBA00004651"/>
    </source>
</evidence>
<accession>A0A7Y9Z8G1</accession>
<evidence type="ECO:0000256" key="3">
    <source>
        <dbReference type="ARBA" id="ARBA00022448"/>
    </source>
</evidence>
<evidence type="ECO:0000256" key="7">
    <source>
        <dbReference type="ARBA" id="ARBA00023136"/>
    </source>
</evidence>
<evidence type="ECO:0000313" key="10">
    <source>
        <dbReference type="EMBL" id="NYI40536.1"/>
    </source>
</evidence>
<evidence type="ECO:0000256" key="8">
    <source>
        <dbReference type="SAM" id="MobiDB-lite"/>
    </source>
</evidence>
<dbReference type="GO" id="GO:0015297">
    <property type="term" value="F:antiporter activity"/>
    <property type="evidence" value="ECO:0007669"/>
    <property type="project" value="InterPro"/>
</dbReference>
<keyword evidence="4" id="KW-1003">Cell membrane</keyword>
<keyword evidence="6 9" id="KW-1133">Transmembrane helix</keyword>
<dbReference type="OrthoDB" id="3254016at2"/>
<feature type="region of interest" description="Disordered" evidence="8">
    <location>
        <begin position="1"/>
        <end position="20"/>
    </location>
</feature>
<keyword evidence="11" id="KW-1185">Reference proteome</keyword>
<feature type="transmembrane region" description="Helical" evidence="9">
    <location>
        <begin position="288"/>
        <end position="307"/>
    </location>
</feature>
<dbReference type="Proteomes" id="UP000547973">
    <property type="component" value="Unassembled WGS sequence"/>
</dbReference>
<name>A0A7Y9Z8G1_9MICO</name>
<evidence type="ECO:0000256" key="6">
    <source>
        <dbReference type="ARBA" id="ARBA00022989"/>
    </source>
</evidence>
<feature type="transmembrane region" description="Helical" evidence="9">
    <location>
        <begin position="224"/>
        <end position="243"/>
    </location>
</feature>
<feature type="transmembrane region" description="Helical" evidence="9">
    <location>
        <begin position="93"/>
        <end position="117"/>
    </location>
</feature>
<comment type="similarity">
    <text evidence="2">Belongs to the arsenical resistance-3 (ACR3) (TC 2.A.59) family.</text>
</comment>
<feature type="transmembrane region" description="Helical" evidence="9">
    <location>
        <begin position="255"/>
        <end position="276"/>
    </location>
</feature>
<proteinExistence type="inferred from homology"/>
<evidence type="ECO:0000256" key="9">
    <source>
        <dbReference type="SAM" id="Phobius"/>
    </source>
</evidence>
<dbReference type="PANTHER" id="PTHR43057">
    <property type="entry name" value="ARSENITE EFFLUX TRANSPORTER"/>
    <property type="match status" value="1"/>
</dbReference>
<keyword evidence="3" id="KW-0813">Transport</keyword>
<feature type="transmembrane region" description="Helical" evidence="9">
    <location>
        <begin position="123"/>
        <end position="144"/>
    </location>
</feature>
<feature type="region of interest" description="Disordered" evidence="8">
    <location>
        <begin position="346"/>
        <end position="366"/>
    </location>
</feature>
<feature type="transmembrane region" description="Helical" evidence="9">
    <location>
        <begin position="184"/>
        <end position="204"/>
    </location>
</feature>
<dbReference type="InterPro" id="IPR004706">
    <property type="entry name" value="Arsenical-R_Acr3"/>
</dbReference>
<feature type="transmembrane region" description="Helical" evidence="9">
    <location>
        <begin position="61"/>
        <end position="81"/>
    </location>
</feature>
<gene>
    <name evidence="10" type="ORF">BKA03_000655</name>
</gene>
<dbReference type="GO" id="GO:0015105">
    <property type="term" value="F:arsenite transmembrane transporter activity"/>
    <property type="evidence" value="ECO:0007669"/>
    <property type="project" value="TreeGrafter"/>
</dbReference>
<comment type="subcellular location">
    <subcellularLocation>
        <location evidence="1">Cell membrane</location>
        <topology evidence="1">Multi-pass membrane protein</topology>
    </subcellularLocation>
</comment>
<dbReference type="AlphaFoldDB" id="A0A7Y9Z8G1"/>
<dbReference type="EMBL" id="JACBZO010000001">
    <property type="protein sequence ID" value="NYI40536.1"/>
    <property type="molecule type" value="Genomic_DNA"/>
</dbReference>
<dbReference type="InterPro" id="IPR038770">
    <property type="entry name" value="Na+/solute_symporter_sf"/>
</dbReference>
<feature type="transmembrane region" description="Helical" evidence="9">
    <location>
        <begin position="31"/>
        <end position="49"/>
    </location>
</feature>
<dbReference type="GO" id="GO:0005886">
    <property type="term" value="C:plasma membrane"/>
    <property type="evidence" value="ECO:0007669"/>
    <property type="project" value="UniProtKB-SubCell"/>
</dbReference>
<keyword evidence="7 9" id="KW-0472">Membrane</keyword>
<sequence>MDVVAPSGAQASGPARPTRPVRVQQHLSRWLMVYAMGAITAGLAAGYPARAWAGHHSGDLSTLTTIAVFLVIYPMMVNLRVEAMVKAGRNVRGLGLALVYNFVWAPLVGLVLVRVFLHDPLLALGFLLVMVVPCSSMSIAYTGLAKGDVELATVIVAFSFVVALLAVPLWMMLFAAGYDIPLPLGSMMVSILTVLLAPMLAGWLTRKGIVAWRGPGLLSRLQPVFSAASMLAMFAIIFLIFFAKSQMIVDRWQTVLLLLIPNALFMAVTLGLATWLNRRIGLSYSEHMAVVFASAGKNNATAIAIAATAFSPLVAVPAATMPIFQILLMIGYVKMAPRVRDYYARTPHTRTPHTRTPYVRLEASHP</sequence>
<feature type="transmembrane region" description="Helical" evidence="9">
    <location>
        <begin position="313"/>
        <end position="333"/>
    </location>
</feature>
<keyword evidence="5 9" id="KW-0812">Transmembrane</keyword>
<evidence type="ECO:0000256" key="5">
    <source>
        <dbReference type="ARBA" id="ARBA00022692"/>
    </source>
</evidence>
<dbReference type="InterPro" id="IPR002657">
    <property type="entry name" value="BilAc:Na_symport/Acr3"/>
</dbReference>
<dbReference type="Pfam" id="PF01758">
    <property type="entry name" value="SBF"/>
    <property type="match status" value="1"/>
</dbReference>
<organism evidence="10 11">
    <name type="scientific">Demequina lutea</name>
    <dbReference type="NCBI Taxonomy" id="431489"/>
    <lineage>
        <taxon>Bacteria</taxon>
        <taxon>Bacillati</taxon>
        <taxon>Actinomycetota</taxon>
        <taxon>Actinomycetes</taxon>
        <taxon>Micrococcales</taxon>
        <taxon>Demequinaceae</taxon>
        <taxon>Demequina</taxon>
    </lineage>
</organism>
<evidence type="ECO:0000313" key="11">
    <source>
        <dbReference type="Proteomes" id="UP000547973"/>
    </source>
</evidence>